<evidence type="ECO:0000313" key="1">
    <source>
        <dbReference type="EMBL" id="KIY66470.1"/>
    </source>
</evidence>
<keyword evidence="2" id="KW-1185">Reference proteome</keyword>
<reference evidence="1 2" key="1">
    <citation type="journal article" date="2015" name="Fungal Genet. Biol.">
        <title>Evolution of novel wood decay mechanisms in Agaricales revealed by the genome sequences of Fistulina hepatica and Cylindrobasidium torrendii.</title>
        <authorList>
            <person name="Floudas D."/>
            <person name="Held B.W."/>
            <person name="Riley R."/>
            <person name="Nagy L.G."/>
            <person name="Koehler G."/>
            <person name="Ransdell A.S."/>
            <person name="Younus H."/>
            <person name="Chow J."/>
            <person name="Chiniquy J."/>
            <person name="Lipzen A."/>
            <person name="Tritt A."/>
            <person name="Sun H."/>
            <person name="Haridas S."/>
            <person name="LaButti K."/>
            <person name="Ohm R.A."/>
            <person name="Kues U."/>
            <person name="Blanchette R.A."/>
            <person name="Grigoriev I.V."/>
            <person name="Minto R.E."/>
            <person name="Hibbett D.S."/>
        </authorList>
    </citation>
    <scope>NUCLEOTIDE SEQUENCE [LARGE SCALE GENOMIC DNA]</scope>
    <source>
        <strain evidence="1 2">FP15055 ss-10</strain>
    </source>
</reference>
<gene>
    <name evidence="1" type="ORF">CYLTODRAFT_354891</name>
</gene>
<name>A0A0D7B889_9AGAR</name>
<dbReference type="OrthoDB" id="2798624at2759"/>
<feature type="non-terminal residue" evidence="1">
    <location>
        <position position="113"/>
    </location>
</feature>
<evidence type="ECO:0000313" key="2">
    <source>
        <dbReference type="Proteomes" id="UP000054007"/>
    </source>
</evidence>
<organism evidence="1 2">
    <name type="scientific">Cylindrobasidium torrendii FP15055 ss-10</name>
    <dbReference type="NCBI Taxonomy" id="1314674"/>
    <lineage>
        <taxon>Eukaryota</taxon>
        <taxon>Fungi</taxon>
        <taxon>Dikarya</taxon>
        <taxon>Basidiomycota</taxon>
        <taxon>Agaricomycotina</taxon>
        <taxon>Agaricomycetes</taxon>
        <taxon>Agaricomycetidae</taxon>
        <taxon>Agaricales</taxon>
        <taxon>Marasmiineae</taxon>
        <taxon>Physalacriaceae</taxon>
        <taxon>Cylindrobasidium</taxon>
    </lineage>
</organism>
<dbReference type="STRING" id="1314674.A0A0D7B889"/>
<sequence length="113" mass="12567">MQTKNPVFPRVHQAVLDGQTFDEAMVEAIRDAAARPDSPWSNLIPAVIGPRTNQQYLSALSLTLQSRKENKELQGVKHFWKSVAKQAPENVDLITPSASTLSTVQMQLPSDRK</sequence>
<accession>A0A0D7B889</accession>
<protein>
    <submittedName>
        <fullName evidence="1">Uncharacterized protein</fullName>
    </submittedName>
</protein>
<proteinExistence type="predicted"/>
<dbReference type="AlphaFoldDB" id="A0A0D7B889"/>
<dbReference type="EMBL" id="KN880553">
    <property type="protein sequence ID" value="KIY66470.1"/>
    <property type="molecule type" value="Genomic_DNA"/>
</dbReference>
<dbReference type="Proteomes" id="UP000054007">
    <property type="component" value="Unassembled WGS sequence"/>
</dbReference>